<dbReference type="CDD" id="cd07516">
    <property type="entry name" value="HAD_Pase"/>
    <property type="match status" value="1"/>
</dbReference>
<dbReference type="Gene3D" id="3.30.1240.10">
    <property type="match status" value="1"/>
</dbReference>
<dbReference type="SUPFAM" id="SSF56784">
    <property type="entry name" value="HAD-like"/>
    <property type="match status" value="1"/>
</dbReference>
<gene>
    <name evidence="1" type="ORF">ABB05_19910</name>
</gene>
<name>A0A177ZHL4_9BACI</name>
<dbReference type="PROSITE" id="PS01229">
    <property type="entry name" value="COF_2"/>
    <property type="match status" value="1"/>
</dbReference>
<protein>
    <submittedName>
        <fullName evidence="1">Uncharacterized protein</fullName>
    </submittedName>
</protein>
<dbReference type="PANTHER" id="PTHR10000:SF55">
    <property type="entry name" value="5-AMINO-6-(5-PHOSPHO-D-RIBITYLAMINO)URACIL PHOSPHATASE YCSE"/>
    <property type="match status" value="1"/>
</dbReference>
<dbReference type="AlphaFoldDB" id="A0A177ZHL4"/>
<dbReference type="Gene3D" id="3.40.50.1000">
    <property type="entry name" value="HAD superfamily/HAD-like"/>
    <property type="match status" value="1"/>
</dbReference>
<dbReference type="GO" id="GO:0000287">
    <property type="term" value="F:magnesium ion binding"/>
    <property type="evidence" value="ECO:0007669"/>
    <property type="project" value="TreeGrafter"/>
</dbReference>
<dbReference type="SFLD" id="SFLDG01140">
    <property type="entry name" value="C2.B:_Phosphomannomutase_and_P"/>
    <property type="match status" value="1"/>
</dbReference>
<dbReference type="SFLD" id="SFLDS00003">
    <property type="entry name" value="Haloacid_Dehalogenase"/>
    <property type="match status" value="1"/>
</dbReference>
<dbReference type="PANTHER" id="PTHR10000">
    <property type="entry name" value="PHOSPHOSERINE PHOSPHATASE"/>
    <property type="match status" value="1"/>
</dbReference>
<evidence type="ECO:0000313" key="1">
    <source>
        <dbReference type="EMBL" id="OAK67412.1"/>
    </source>
</evidence>
<accession>A0A177ZHL4</accession>
<dbReference type="EMBL" id="LDJR01000060">
    <property type="protein sequence ID" value="OAK67412.1"/>
    <property type="molecule type" value="Genomic_DNA"/>
</dbReference>
<dbReference type="InterPro" id="IPR036412">
    <property type="entry name" value="HAD-like_sf"/>
</dbReference>
<dbReference type="OrthoDB" id="9781413at2"/>
<comment type="caution">
    <text evidence="1">The sequence shown here is derived from an EMBL/GenBank/DDBJ whole genome shotgun (WGS) entry which is preliminary data.</text>
</comment>
<dbReference type="RefSeq" id="WP_057986329.1">
    <property type="nucleotide sequence ID" value="NZ_JAGGKH010000004.1"/>
</dbReference>
<dbReference type="InterPro" id="IPR006379">
    <property type="entry name" value="HAD-SF_hydro_IIB"/>
</dbReference>
<reference evidence="1 2" key="1">
    <citation type="submission" date="2015-05" db="EMBL/GenBank/DDBJ databases">
        <title>Comparison of genome.</title>
        <authorList>
            <person name="Zheng Z."/>
            <person name="Sun M."/>
        </authorList>
    </citation>
    <scope>NUCLEOTIDE SEQUENCE [LARGE SCALE GENOMIC DNA]</scope>
    <source>
        <strain evidence="1 2">G25-74</strain>
    </source>
</reference>
<dbReference type="Pfam" id="PF08282">
    <property type="entry name" value="Hydrolase_3"/>
    <property type="match status" value="1"/>
</dbReference>
<proteinExistence type="predicted"/>
<sequence length="252" mass="28463">MPHYKLLALDLDGTVLTDDKKITKETRKWIHKAVEEGVTVIFSTGRGIQTAGAIWEELALDAPMVLVNGAEIWKGPGQLWERHFINRDDIRWLHEQAMRAGAKFWGYSVESLTHKKDWTDEMFARDWLKFGMHHTDLDEIQKLRELLLERESIEITRSAPINIEISLKGISKETGVRRVCELLGITMDQVMAVGDNLNDQRLIRAAGLGVAMGNGDAELKKIADIVTESNEENGVAKAIERYLLGSYNPIKA</sequence>
<evidence type="ECO:0000313" key="2">
    <source>
        <dbReference type="Proteomes" id="UP000077881"/>
    </source>
</evidence>
<dbReference type="GO" id="GO:0016791">
    <property type="term" value="F:phosphatase activity"/>
    <property type="evidence" value="ECO:0007669"/>
    <property type="project" value="TreeGrafter"/>
</dbReference>
<dbReference type="PATRIC" id="fig|217031.6.peg.4322"/>
<keyword evidence="2" id="KW-1185">Reference proteome</keyword>
<dbReference type="InterPro" id="IPR023214">
    <property type="entry name" value="HAD_sf"/>
</dbReference>
<dbReference type="STRING" id="217031.ABB05_19910"/>
<dbReference type="Proteomes" id="UP000077881">
    <property type="component" value="Unassembled WGS sequence"/>
</dbReference>
<organism evidence="1 2">
    <name type="scientific">Lederbergia galactosidilytica</name>
    <dbReference type="NCBI Taxonomy" id="217031"/>
    <lineage>
        <taxon>Bacteria</taxon>
        <taxon>Bacillati</taxon>
        <taxon>Bacillota</taxon>
        <taxon>Bacilli</taxon>
        <taxon>Bacillales</taxon>
        <taxon>Bacillaceae</taxon>
        <taxon>Lederbergia</taxon>
    </lineage>
</organism>
<dbReference type="NCBIfam" id="TIGR01484">
    <property type="entry name" value="HAD-SF-IIB"/>
    <property type="match status" value="1"/>
</dbReference>
<dbReference type="PROSITE" id="PS01228">
    <property type="entry name" value="COF_1"/>
    <property type="match status" value="1"/>
</dbReference>
<dbReference type="GO" id="GO:0005829">
    <property type="term" value="C:cytosol"/>
    <property type="evidence" value="ECO:0007669"/>
    <property type="project" value="TreeGrafter"/>
</dbReference>